<evidence type="ECO:0000313" key="4">
    <source>
        <dbReference type="Proteomes" id="UP000683493"/>
    </source>
</evidence>
<dbReference type="PANTHER" id="PTHR47396">
    <property type="entry name" value="TYPE I RESTRICTION ENZYME ECOKI R PROTEIN"/>
    <property type="match status" value="1"/>
</dbReference>
<proteinExistence type="predicted"/>
<feature type="domain" description="Helicase ATP-binding" evidence="1">
    <location>
        <begin position="41"/>
        <end position="188"/>
    </location>
</feature>
<accession>A0ABX8JIK9</accession>
<dbReference type="InterPro" id="IPR050742">
    <property type="entry name" value="Helicase_Restrict-Modif_Enz"/>
</dbReference>
<dbReference type="EMBL" id="CP076724">
    <property type="protein sequence ID" value="QWV97469.1"/>
    <property type="molecule type" value="Genomic_DNA"/>
</dbReference>
<keyword evidence="3" id="KW-0378">Hydrolase</keyword>
<feature type="domain" description="Helicase C-terminal" evidence="2">
    <location>
        <begin position="240"/>
        <end position="396"/>
    </location>
</feature>
<dbReference type="InterPro" id="IPR006935">
    <property type="entry name" value="Helicase/UvrB_N"/>
</dbReference>
<sequence length="519" mass="57792">MQISLYSEPRQHYRPVPVVKPQTSHITLRSSQAAAIDGAREKVKQGVNKVAIVAPCGFGKSVLACAFIEAAKSRGSRIWFVVDRQILVNDMSDKLASYGIDHGVLMSGHWRWDTSKPVQVVSIQTAEKRGWATDIDVMIVDEAHANLRKSFLEFCRNSPKTKIIGLTATPFTKGMGAAYHAVINPTSTNKQIGEGYLVPLRIFQCVQADMTGAKVVAGEYSDSAVVERGRLIIGDIVSTWVEKTSDVFGGPVKTIVFTADIAHGIEVAAAFAAQGYDFRQISCKTSKEERDEIISEFRRPDSTIHGLISCGVLTRGFDVTDVQVGIMARPLRKSFSEFIQQVGRIQRSHPGKEFGLLLDHAGNVGRFLPEMEELFENGVSRLDDPADAKPPRKEPTKKELLDIFCPKCGAMWAKGQRECLCGYVRQPKKSAVEVVPGKMVEVTLNGKTLAKTRYNLYQQLCTITRERSHNPGWAAHKYHEIVGNWPKWRFDETPSVEVSRETRNKVRQMQIAFSKRALS</sequence>
<evidence type="ECO:0000259" key="2">
    <source>
        <dbReference type="PROSITE" id="PS51194"/>
    </source>
</evidence>
<gene>
    <name evidence="3" type="ORF">KP005_19375</name>
</gene>
<dbReference type="Pfam" id="PF00271">
    <property type="entry name" value="Helicase_C"/>
    <property type="match status" value="1"/>
</dbReference>
<dbReference type="Proteomes" id="UP000683493">
    <property type="component" value="Chromosome"/>
</dbReference>
<name>A0ABX8JIK9_9BACT</name>
<evidence type="ECO:0000313" key="3">
    <source>
        <dbReference type="EMBL" id="QWV97469.1"/>
    </source>
</evidence>
<dbReference type="InterPro" id="IPR014001">
    <property type="entry name" value="Helicase_ATP-bd"/>
</dbReference>
<dbReference type="InterPro" id="IPR001650">
    <property type="entry name" value="Helicase_C-like"/>
</dbReference>
<dbReference type="PROSITE" id="PS51192">
    <property type="entry name" value="HELICASE_ATP_BIND_1"/>
    <property type="match status" value="1"/>
</dbReference>
<dbReference type="SMART" id="SM00490">
    <property type="entry name" value="HELICc"/>
    <property type="match status" value="1"/>
</dbReference>
<keyword evidence="3" id="KW-0067">ATP-binding</keyword>
<keyword evidence="3" id="KW-0547">Nucleotide-binding</keyword>
<dbReference type="PROSITE" id="PS51194">
    <property type="entry name" value="HELICASE_CTER"/>
    <property type="match status" value="1"/>
</dbReference>
<organism evidence="3 4">
    <name type="scientific">Geomonas diazotrophica</name>
    <dbReference type="NCBI Taxonomy" id="2843197"/>
    <lineage>
        <taxon>Bacteria</taxon>
        <taxon>Pseudomonadati</taxon>
        <taxon>Thermodesulfobacteriota</taxon>
        <taxon>Desulfuromonadia</taxon>
        <taxon>Geobacterales</taxon>
        <taxon>Geobacteraceae</taxon>
        <taxon>Geomonas</taxon>
    </lineage>
</organism>
<dbReference type="GO" id="GO:0004386">
    <property type="term" value="F:helicase activity"/>
    <property type="evidence" value="ECO:0007669"/>
    <property type="project" value="UniProtKB-KW"/>
</dbReference>
<dbReference type="Pfam" id="PF04851">
    <property type="entry name" value="ResIII"/>
    <property type="match status" value="1"/>
</dbReference>
<dbReference type="SMART" id="SM00487">
    <property type="entry name" value="DEXDc"/>
    <property type="match status" value="1"/>
</dbReference>
<reference evidence="3 4" key="1">
    <citation type="submission" date="2021-06" db="EMBL/GenBank/DDBJ databases">
        <title>Gemonas diversity in paddy soil.</title>
        <authorList>
            <person name="Liu G."/>
        </authorList>
    </citation>
    <scope>NUCLEOTIDE SEQUENCE [LARGE SCALE GENOMIC DNA]</scope>
    <source>
        <strain evidence="3 4">RG29</strain>
    </source>
</reference>
<keyword evidence="3" id="KW-0347">Helicase</keyword>
<keyword evidence="4" id="KW-1185">Reference proteome</keyword>
<protein>
    <submittedName>
        <fullName evidence="3">DEAD/DEAH box helicase</fullName>
    </submittedName>
</protein>
<dbReference type="PANTHER" id="PTHR47396:SF1">
    <property type="entry name" value="ATP-DEPENDENT HELICASE IRC3-RELATED"/>
    <property type="match status" value="1"/>
</dbReference>
<evidence type="ECO:0000259" key="1">
    <source>
        <dbReference type="PROSITE" id="PS51192"/>
    </source>
</evidence>